<evidence type="ECO:0000256" key="11">
    <source>
        <dbReference type="ARBA" id="ARBA00061290"/>
    </source>
</evidence>
<proteinExistence type="inferred from homology"/>
<evidence type="ECO:0000256" key="1">
    <source>
        <dbReference type="ARBA" id="ARBA00004498"/>
    </source>
</evidence>
<comment type="function">
    <text evidence="10">Collagen-like protein, which provides an organic scaffold for otoliths onto the sensory epithelium of the inner ear. Acts as a scaffold for biomineralization by sequestering calcium.</text>
</comment>
<keyword evidence="9" id="KW-0325">Glycoprotein</keyword>
<comment type="subunit">
    <text evidence="12">Homooligomer; disulfide-linked; probably forms homotrimers. Interacts with otomp.</text>
</comment>
<dbReference type="PRINTS" id="PR00007">
    <property type="entry name" value="COMPLEMNTC1Q"/>
</dbReference>
<dbReference type="FunFam" id="2.60.120.40:FF:000001">
    <property type="entry name" value="Complement C1q B chain"/>
    <property type="match status" value="1"/>
</dbReference>
<evidence type="ECO:0000256" key="4">
    <source>
        <dbReference type="ARBA" id="ARBA00022723"/>
    </source>
</evidence>
<evidence type="ECO:0000256" key="14">
    <source>
        <dbReference type="SAM" id="MobiDB-lite"/>
    </source>
</evidence>
<dbReference type="PROSITE" id="PS50021">
    <property type="entry name" value="CH"/>
    <property type="match status" value="1"/>
</dbReference>
<name>A0A8K9XBU2_ONCMY</name>
<dbReference type="GeneTree" id="ENSGT00940000154936"/>
<evidence type="ECO:0000256" key="8">
    <source>
        <dbReference type="ARBA" id="ARBA00023157"/>
    </source>
</evidence>
<feature type="region of interest" description="Disordered" evidence="14">
    <location>
        <begin position="297"/>
        <end position="317"/>
    </location>
</feature>
<keyword evidence="18" id="KW-1185">Reference proteome</keyword>
<dbReference type="InterPro" id="IPR001073">
    <property type="entry name" value="C1q_dom"/>
</dbReference>
<evidence type="ECO:0000259" key="16">
    <source>
        <dbReference type="PROSITE" id="PS50871"/>
    </source>
</evidence>
<evidence type="ECO:0000256" key="7">
    <source>
        <dbReference type="ARBA" id="ARBA00023119"/>
    </source>
</evidence>
<keyword evidence="5" id="KW-0732">Signal</keyword>
<dbReference type="Proteomes" id="UP000694395">
    <property type="component" value="Chromosome 15"/>
</dbReference>
<evidence type="ECO:0000259" key="15">
    <source>
        <dbReference type="PROSITE" id="PS50021"/>
    </source>
</evidence>
<evidence type="ECO:0000313" key="18">
    <source>
        <dbReference type="Proteomes" id="UP000694395"/>
    </source>
</evidence>
<dbReference type="Pfam" id="PF00307">
    <property type="entry name" value="CH"/>
    <property type="match status" value="1"/>
</dbReference>
<keyword evidence="8" id="KW-1015">Disulfide bond</keyword>
<evidence type="ECO:0000256" key="13">
    <source>
        <dbReference type="ARBA" id="ARBA00073997"/>
    </source>
</evidence>
<dbReference type="Pfam" id="PF00386">
    <property type="entry name" value="C1q"/>
    <property type="match status" value="1"/>
</dbReference>
<dbReference type="Gene3D" id="1.10.418.10">
    <property type="entry name" value="Calponin-like domain"/>
    <property type="match status" value="1"/>
</dbReference>
<dbReference type="SUPFAM" id="SSF49842">
    <property type="entry name" value="TNF-like"/>
    <property type="match status" value="1"/>
</dbReference>
<dbReference type="Ensembl" id="ENSOMYT00000130395.1">
    <property type="protein sequence ID" value="ENSOMYP00000130414.1"/>
    <property type="gene ID" value="ENSOMYG00000011019.2"/>
</dbReference>
<reference evidence="17" key="2">
    <citation type="submission" date="2025-08" db="UniProtKB">
        <authorList>
            <consortium name="Ensembl"/>
        </authorList>
    </citation>
    <scope>IDENTIFICATION</scope>
</reference>
<dbReference type="PANTHER" id="PTHR15427">
    <property type="entry name" value="EMILIN ELASTIN MICROFIBRIL INTERFACE-LOCATED PROTEIN ELASTIN MICROFIBRIL INTERFACER"/>
    <property type="match status" value="1"/>
</dbReference>
<dbReference type="SUPFAM" id="SSF47576">
    <property type="entry name" value="Calponin-homology domain, CH-domain"/>
    <property type="match status" value="1"/>
</dbReference>
<keyword evidence="3" id="KW-0272">Extracellular matrix</keyword>
<evidence type="ECO:0000256" key="2">
    <source>
        <dbReference type="ARBA" id="ARBA00022525"/>
    </source>
</evidence>
<evidence type="ECO:0000256" key="5">
    <source>
        <dbReference type="ARBA" id="ARBA00022729"/>
    </source>
</evidence>
<dbReference type="InterPro" id="IPR003096">
    <property type="entry name" value="SM22_calponin"/>
</dbReference>
<dbReference type="SMART" id="SM00033">
    <property type="entry name" value="CH"/>
    <property type="match status" value="1"/>
</dbReference>
<reference evidence="17" key="3">
    <citation type="submission" date="2025-09" db="UniProtKB">
        <authorList>
            <consortium name="Ensembl"/>
        </authorList>
    </citation>
    <scope>IDENTIFICATION</scope>
</reference>
<dbReference type="PRINTS" id="PR00888">
    <property type="entry name" value="SM22CALPONIN"/>
</dbReference>
<evidence type="ECO:0000256" key="12">
    <source>
        <dbReference type="ARBA" id="ARBA00063507"/>
    </source>
</evidence>
<dbReference type="InterPro" id="IPR008983">
    <property type="entry name" value="Tumour_necrosis_fac-like_dom"/>
</dbReference>
<feature type="domain" description="Calponin-homology (CH)" evidence="15">
    <location>
        <begin position="24"/>
        <end position="136"/>
    </location>
</feature>
<gene>
    <name evidence="17" type="primary">LOC110489657</name>
</gene>
<dbReference type="SMART" id="SM00110">
    <property type="entry name" value="C1Q"/>
    <property type="match status" value="1"/>
</dbReference>
<sequence>MANRGPSYGLSKEVQEKIELKYDLDLEARLVDWIVAQCGGNLERPQPSRQNFQTWLMDGTILCRLINSLYPRGNEPIKKILETQMAFKQMEKISQFLQAAEAYGVLTTDIFQTVDLWEGQDMAAVQRTLMALGSVALTKDDGHYRGDRDWFHKCVALEEPKKNECVGGHPGIPGDPGHNGMPGRDGRDGFRGDKGDRGEIGITGPTGQSGPKGDKGELGTAGLAGIKGRRGENGEKGPPGKMGPQGVSGPIGLKGQKGELGLPGIQGPKGDLGPLGPEGQKGEIGLQGDRGIQGPLGTPGRPGPKGNLGPPGFKGNIGYRGERGNLGETGEKGEKGDTFFIPKSAFSVGLTEYTKLPPANAPIRFDKVIYNRQDHYDPQTGRFTCVVAGAYYFTYHITVFSRNVKVALVRNGVKVIHTMDNYQSSEDQAAGGTVLHLEKGDKVWLQVAGGELFNGLFADEDDDTTFSGFLLFGTE</sequence>
<dbReference type="PRINTS" id="PR00890">
    <property type="entry name" value="TRANSGELIN"/>
</dbReference>
<dbReference type="Gene3D" id="2.60.120.40">
    <property type="match status" value="1"/>
</dbReference>
<dbReference type="InterPro" id="IPR036872">
    <property type="entry name" value="CH_dom_sf"/>
</dbReference>
<dbReference type="InterPro" id="IPR050392">
    <property type="entry name" value="Collagen/C1q_domain"/>
</dbReference>
<evidence type="ECO:0000256" key="6">
    <source>
        <dbReference type="ARBA" id="ARBA00022837"/>
    </source>
</evidence>
<protein>
    <recommendedName>
        <fullName evidence="13">Otolin-1</fullName>
    </recommendedName>
</protein>
<dbReference type="CDD" id="cd21281">
    <property type="entry name" value="CH_TAGLN3"/>
    <property type="match status" value="1"/>
</dbReference>
<reference evidence="17" key="1">
    <citation type="submission" date="2020-07" db="EMBL/GenBank/DDBJ databases">
        <title>A long reads based de novo assembly of the rainbow trout Arlee double haploid line genome.</title>
        <authorList>
            <person name="Gao G."/>
            <person name="Palti Y."/>
        </authorList>
    </citation>
    <scope>NUCLEOTIDE SEQUENCE [LARGE SCALE GENOMIC DNA]</scope>
</reference>
<dbReference type="Pfam" id="PF01391">
    <property type="entry name" value="Collagen"/>
    <property type="match status" value="2"/>
</dbReference>
<dbReference type="PANTHER" id="PTHR15427:SF21">
    <property type="entry name" value="COMPLEMENT C1Q AND TUMOR NECROSIS FACTOR-RELATED PROTEIN 9A"/>
    <property type="match status" value="1"/>
</dbReference>
<accession>A0A8K9XBU2</accession>
<feature type="domain" description="C1q" evidence="16">
    <location>
        <begin position="339"/>
        <end position="475"/>
    </location>
</feature>
<dbReference type="AlphaFoldDB" id="A0A8K9XBU2"/>
<dbReference type="PROSITE" id="PS50871">
    <property type="entry name" value="C1Q"/>
    <property type="match status" value="1"/>
</dbReference>
<keyword evidence="2" id="KW-0964">Secreted</keyword>
<keyword evidence="4" id="KW-0479">Metal-binding</keyword>
<feature type="region of interest" description="Disordered" evidence="14">
    <location>
        <begin position="163"/>
        <end position="253"/>
    </location>
</feature>
<organism evidence="17 18">
    <name type="scientific">Oncorhynchus mykiss</name>
    <name type="common">Rainbow trout</name>
    <name type="synonym">Salmo gairdneri</name>
    <dbReference type="NCBI Taxonomy" id="8022"/>
    <lineage>
        <taxon>Eukaryota</taxon>
        <taxon>Metazoa</taxon>
        <taxon>Chordata</taxon>
        <taxon>Craniata</taxon>
        <taxon>Vertebrata</taxon>
        <taxon>Euteleostomi</taxon>
        <taxon>Actinopterygii</taxon>
        <taxon>Neopterygii</taxon>
        <taxon>Teleostei</taxon>
        <taxon>Protacanthopterygii</taxon>
        <taxon>Salmoniformes</taxon>
        <taxon>Salmonidae</taxon>
        <taxon>Salmoninae</taxon>
        <taxon>Oncorhynchus</taxon>
    </lineage>
</organism>
<feature type="compositionally biased region" description="Basic and acidic residues" evidence="14">
    <location>
        <begin position="184"/>
        <end position="199"/>
    </location>
</feature>
<evidence type="ECO:0000313" key="17">
    <source>
        <dbReference type="Ensembl" id="ENSOMYP00000130414.1"/>
    </source>
</evidence>
<comment type="similarity">
    <text evidence="11">Belongs to the OTOL1 family.</text>
</comment>
<evidence type="ECO:0000256" key="3">
    <source>
        <dbReference type="ARBA" id="ARBA00022530"/>
    </source>
</evidence>
<comment type="subcellular location">
    <subcellularLocation>
        <location evidence="1">Secreted</location>
        <location evidence="1">Extracellular space</location>
        <location evidence="1">Extracellular matrix</location>
    </subcellularLocation>
</comment>
<dbReference type="GO" id="GO:0046872">
    <property type="term" value="F:metal ion binding"/>
    <property type="evidence" value="ECO:0007669"/>
    <property type="project" value="UniProtKB-KW"/>
</dbReference>
<dbReference type="InterPro" id="IPR008160">
    <property type="entry name" value="Collagen"/>
</dbReference>
<keyword evidence="7" id="KW-0176">Collagen</keyword>
<evidence type="ECO:0000256" key="9">
    <source>
        <dbReference type="ARBA" id="ARBA00023180"/>
    </source>
</evidence>
<dbReference type="InterPro" id="IPR001715">
    <property type="entry name" value="CH_dom"/>
</dbReference>
<evidence type="ECO:0000256" key="10">
    <source>
        <dbReference type="ARBA" id="ARBA00059451"/>
    </source>
</evidence>
<dbReference type="GO" id="GO:0005581">
    <property type="term" value="C:collagen trimer"/>
    <property type="evidence" value="ECO:0007669"/>
    <property type="project" value="UniProtKB-KW"/>
</dbReference>
<keyword evidence="6" id="KW-0106">Calcium</keyword>